<dbReference type="OrthoDB" id="3779656at2"/>
<name>A0A1A9GS60_9ACTN</name>
<dbReference type="InterPro" id="IPR006311">
    <property type="entry name" value="TAT_signal"/>
</dbReference>
<keyword evidence="4" id="KW-1185">Reference proteome</keyword>
<organism evidence="3 4">
    <name type="scientific">Nocardioides dokdonensis FR1436</name>
    <dbReference type="NCBI Taxonomy" id="1300347"/>
    <lineage>
        <taxon>Bacteria</taxon>
        <taxon>Bacillati</taxon>
        <taxon>Actinomycetota</taxon>
        <taxon>Actinomycetes</taxon>
        <taxon>Propionibacteriales</taxon>
        <taxon>Nocardioidaceae</taxon>
        <taxon>Nocardioides</taxon>
    </lineage>
</organism>
<evidence type="ECO:0000313" key="3">
    <source>
        <dbReference type="EMBL" id="ANH40315.1"/>
    </source>
</evidence>
<sequence length="356" mass="37801">MTSTLRTLLAGLVVGALTGALVGAVAGQAVAGPAGEQRVISRQVAFDLVNTNDTDLLCVPDGQDYTVTARLVGPRGDVLGLDGANRINVLVHDAGTGGWFWGLDSPRRFDYARKLAQRGETSLVLTRLGYDQNALDSGRDTCLGAQATMLHQVVQHLKSGNFRFTGPVGTTTPAAGHVVVHGHGLGAAVAQLEASTFDDVEGLVLMSWTDNRFSQRAVQESLRQGVTCLGADYVGFGETRRDFRELLFASAPARVQRTAVRQRNDVPCGDVLSLAGMVTSLALDTGSIEAPALLLFGADDARIRDGAAEEQAGRFRSSSAVRTRTFPGTGSALPLEQRAPQVRREVLSFLSTLRLS</sequence>
<dbReference type="GO" id="GO:0016787">
    <property type="term" value="F:hydrolase activity"/>
    <property type="evidence" value="ECO:0007669"/>
    <property type="project" value="UniProtKB-KW"/>
</dbReference>
<dbReference type="PROSITE" id="PS51318">
    <property type="entry name" value="TAT"/>
    <property type="match status" value="1"/>
</dbReference>
<dbReference type="RefSeq" id="WP_068113450.1">
    <property type="nucleotide sequence ID" value="NZ_CP015079.1"/>
</dbReference>
<accession>A0A1A9GS60</accession>
<evidence type="ECO:0000256" key="1">
    <source>
        <dbReference type="SAM" id="SignalP"/>
    </source>
</evidence>
<reference evidence="3 4" key="1">
    <citation type="submission" date="2016-03" db="EMBL/GenBank/DDBJ databases">
        <title>Complete genome sequence of a soil Actinobacterium, Nocardioides dokdonensis FR1436.</title>
        <authorList>
            <person name="Kwon S.-K."/>
            <person name="Kim K."/>
            <person name="Kim J.F."/>
        </authorList>
    </citation>
    <scope>NUCLEOTIDE SEQUENCE [LARGE SCALE GENOMIC DNA]</scope>
    <source>
        <strain evidence="3 4">FR1436</strain>
    </source>
</reference>
<dbReference type="InterPro" id="IPR029058">
    <property type="entry name" value="AB_hydrolase_fold"/>
</dbReference>
<evidence type="ECO:0000313" key="4">
    <source>
        <dbReference type="Proteomes" id="UP000077868"/>
    </source>
</evidence>
<feature type="domain" description="AB hydrolase-1" evidence="2">
    <location>
        <begin position="89"/>
        <end position="339"/>
    </location>
</feature>
<evidence type="ECO:0000259" key="2">
    <source>
        <dbReference type="Pfam" id="PF12697"/>
    </source>
</evidence>
<dbReference type="EMBL" id="CP015079">
    <property type="protein sequence ID" value="ANH40315.1"/>
    <property type="molecule type" value="Genomic_DNA"/>
</dbReference>
<gene>
    <name evidence="3" type="ORF">I601_3917</name>
</gene>
<dbReference type="Gene3D" id="3.40.50.1820">
    <property type="entry name" value="alpha/beta hydrolase"/>
    <property type="match status" value="1"/>
</dbReference>
<dbReference type="STRING" id="1300347.I601_3917"/>
<dbReference type="AlphaFoldDB" id="A0A1A9GS60"/>
<keyword evidence="3" id="KW-0378">Hydrolase</keyword>
<dbReference type="InterPro" id="IPR000073">
    <property type="entry name" value="AB_hydrolase_1"/>
</dbReference>
<dbReference type="PATRIC" id="fig|1300347.3.peg.3924"/>
<dbReference type="Pfam" id="PF12697">
    <property type="entry name" value="Abhydrolase_6"/>
    <property type="match status" value="1"/>
</dbReference>
<feature type="chain" id="PRO_5008388501" evidence="1">
    <location>
        <begin position="32"/>
        <end position="356"/>
    </location>
</feature>
<dbReference type="Proteomes" id="UP000077868">
    <property type="component" value="Chromosome"/>
</dbReference>
<dbReference type="SUPFAM" id="SSF53474">
    <property type="entry name" value="alpha/beta-Hydrolases"/>
    <property type="match status" value="1"/>
</dbReference>
<feature type="signal peptide" evidence="1">
    <location>
        <begin position="1"/>
        <end position="31"/>
    </location>
</feature>
<dbReference type="KEGG" id="ndk:I601_3917"/>
<protein>
    <submittedName>
        <fullName evidence="3">Alpha/beta hydrolase family protein</fullName>
    </submittedName>
</protein>
<keyword evidence="1" id="KW-0732">Signal</keyword>
<proteinExistence type="predicted"/>